<evidence type="ECO:0000259" key="15">
    <source>
        <dbReference type="SMART" id="SM01119"/>
    </source>
</evidence>
<dbReference type="InterPro" id="IPR042208">
    <property type="entry name" value="D-ser_dehydrat-like_sf"/>
</dbReference>
<proteinExistence type="inferred from homology"/>
<comment type="function">
    <text evidence="10">Catalyzes the conversion of D-serine to pyruvate and ammonia. May play a role in D-serine detoxification.</text>
</comment>
<dbReference type="GO" id="GO:0036088">
    <property type="term" value="P:D-serine catabolic process"/>
    <property type="evidence" value="ECO:0007669"/>
    <property type="project" value="TreeGrafter"/>
</dbReference>
<evidence type="ECO:0000256" key="2">
    <source>
        <dbReference type="ARBA" id="ARBA00001947"/>
    </source>
</evidence>
<name>A0A9P7ZNL5_9HYPO</name>
<dbReference type="Gene3D" id="3.20.20.10">
    <property type="entry name" value="Alanine racemase"/>
    <property type="match status" value="1"/>
</dbReference>
<dbReference type="EMBL" id="MU251253">
    <property type="protein sequence ID" value="KAG9254855.1"/>
    <property type="molecule type" value="Genomic_DNA"/>
</dbReference>
<dbReference type="GO" id="GO:0009636">
    <property type="term" value="P:response to toxic substance"/>
    <property type="evidence" value="ECO:0007669"/>
    <property type="project" value="UniProtKB-KW"/>
</dbReference>
<comment type="caution">
    <text evidence="16">The sequence shown here is derived from an EMBL/GenBank/DDBJ whole genome shotgun (WGS) entry which is preliminary data.</text>
</comment>
<comment type="similarity">
    <text evidence="3">Belongs to the DSD1 family.</text>
</comment>
<dbReference type="GO" id="GO:0008721">
    <property type="term" value="F:D-serine ammonia-lyase activity"/>
    <property type="evidence" value="ECO:0007669"/>
    <property type="project" value="UniProtKB-EC"/>
</dbReference>
<evidence type="ECO:0000313" key="17">
    <source>
        <dbReference type="Proteomes" id="UP000887229"/>
    </source>
</evidence>
<organism evidence="16 17">
    <name type="scientific">Emericellopsis atlantica</name>
    <dbReference type="NCBI Taxonomy" id="2614577"/>
    <lineage>
        <taxon>Eukaryota</taxon>
        <taxon>Fungi</taxon>
        <taxon>Dikarya</taxon>
        <taxon>Ascomycota</taxon>
        <taxon>Pezizomycotina</taxon>
        <taxon>Sordariomycetes</taxon>
        <taxon>Hypocreomycetidae</taxon>
        <taxon>Hypocreales</taxon>
        <taxon>Bionectriaceae</taxon>
        <taxon>Emericellopsis</taxon>
    </lineage>
</organism>
<dbReference type="PANTHER" id="PTHR28004">
    <property type="entry name" value="ZGC:162816-RELATED"/>
    <property type="match status" value="1"/>
</dbReference>
<keyword evidence="6" id="KW-0862">Zinc</keyword>
<evidence type="ECO:0000256" key="14">
    <source>
        <dbReference type="SAM" id="MobiDB-lite"/>
    </source>
</evidence>
<evidence type="ECO:0000256" key="3">
    <source>
        <dbReference type="ARBA" id="ARBA00005323"/>
    </source>
</evidence>
<evidence type="ECO:0000256" key="12">
    <source>
        <dbReference type="ARBA" id="ARBA00069616"/>
    </source>
</evidence>
<dbReference type="GeneID" id="70294363"/>
<comment type="cofactor">
    <cofactor evidence="1">
        <name>pyridoxal 5'-phosphate</name>
        <dbReference type="ChEBI" id="CHEBI:597326"/>
    </cofactor>
</comment>
<keyword evidence="8" id="KW-0456">Lyase</keyword>
<dbReference type="FunFam" id="3.20.20.10:FF:000016">
    <property type="entry name" value="D-serine dehydratase"/>
    <property type="match status" value="1"/>
</dbReference>
<dbReference type="EC" id="4.3.1.18" evidence="11"/>
<dbReference type="Proteomes" id="UP000887229">
    <property type="component" value="Unassembled WGS sequence"/>
</dbReference>
<evidence type="ECO:0000256" key="11">
    <source>
        <dbReference type="ARBA" id="ARBA00066349"/>
    </source>
</evidence>
<accession>A0A9P7ZNL5</accession>
<evidence type="ECO:0000256" key="5">
    <source>
        <dbReference type="ARBA" id="ARBA00022723"/>
    </source>
</evidence>
<evidence type="ECO:0000313" key="16">
    <source>
        <dbReference type="EMBL" id="KAG9254855.1"/>
    </source>
</evidence>
<reference evidence="16" key="1">
    <citation type="journal article" date="2021" name="IMA Fungus">
        <title>Genomic characterization of three marine fungi, including Emericellopsis atlantica sp. nov. with signatures of a generalist lifestyle and marine biomass degradation.</title>
        <authorList>
            <person name="Hagestad O.C."/>
            <person name="Hou L."/>
            <person name="Andersen J.H."/>
            <person name="Hansen E.H."/>
            <person name="Altermark B."/>
            <person name="Li C."/>
            <person name="Kuhnert E."/>
            <person name="Cox R.J."/>
            <person name="Crous P.W."/>
            <person name="Spatafora J.W."/>
            <person name="Lail K."/>
            <person name="Amirebrahimi M."/>
            <person name="Lipzen A."/>
            <person name="Pangilinan J."/>
            <person name="Andreopoulos W."/>
            <person name="Hayes R.D."/>
            <person name="Ng V."/>
            <person name="Grigoriev I.V."/>
            <person name="Jackson S.A."/>
            <person name="Sutton T.D.S."/>
            <person name="Dobson A.D.W."/>
            <person name="Rama T."/>
        </authorList>
    </citation>
    <scope>NUCLEOTIDE SEQUENCE</scope>
    <source>
        <strain evidence="16">TS7</strain>
    </source>
</reference>
<dbReference type="SMART" id="SM01119">
    <property type="entry name" value="D-ser_dehydrat"/>
    <property type="match status" value="1"/>
</dbReference>
<dbReference type="InterPro" id="IPR051466">
    <property type="entry name" value="D-amino_acid_metab_enzyme"/>
</dbReference>
<evidence type="ECO:0000256" key="6">
    <source>
        <dbReference type="ARBA" id="ARBA00022833"/>
    </source>
</evidence>
<dbReference type="AlphaFoldDB" id="A0A9P7ZNL5"/>
<evidence type="ECO:0000256" key="4">
    <source>
        <dbReference type="ARBA" id="ARBA00022575"/>
    </source>
</evidence>
<dbReference type="InterPro" id="IPR026956">
    <property type="entry name" value="D-ser_dehydrat-like_dom"/>
</dbReference>
<keyword evidence="17" id="KW-1185">Reference proteome</keyword>
<dbReference type="OrthoDB" id="20198at2759"/>
<protein>
    <recommendedName>
        <fullName evidence="12">D-serine dehydratase</fullName>
        <ecNumber evidence="11">4.3.1.18</ecNumber>
    </recommendedName>
    <alternativeName>
        <fullName evidence="13">D-serine deaminase</fullName>
    </alternativeName>
</protein>
<dbReference type="RefSeq" id="XP_046118779.1">
    <property type="nucleotide sequence ID" value="XM_046263460.1"/>
</dbReference>
<feature type="region of interest" description="Disordered" evidence="14">
    <location>
        <begin position="242"/>
        <end position="268"/>
    </location>
</feature>
<evidence type="ECO:0000256" key="9">
    <source>
        <dbReference type="ARBA" id="ARBA00051198"/>
    </source>
</evidence>
<dbReference type="InterPro" id="IPR001608">
    <property type="entry name" value="Ala_racemase_N"/>
</dbReference>
<gene>
    <name evidence="16" type="ORF">F5Z01DRAFT_654979</name>
</gene>
<sequence>MATSMLEDQLKEQYLGKTLHDVPTPSVILDLAKLEVNCQRMLDAVDRLSLSWRPHIKTHKTTQLTRLQVGDDASTPVKLVVSTVLEAENSVPLLKGYQGKGRKVNVLLGVPLFPSGVDRLSSISSQLGPEGLALMIDHPEQLSLVEVIRERSGHQPLCFMKVDAGYHRAGVIPSTPECEFLVDAIVSSADRGHCVFHGIYAHAGQSYDCREDWQALDFLTAEFKALEAVAAVVRKRRPSQPLTLSVGATPQSTSFQHPDIKSDSPSDPRAGLVSEYMQRLTSQGLRLEVHAGVYPTLDLQQLATHARDTTLLSSSNIAISVLFEVSSLYPRRGPKGTTEAMINGGCLALGREPCADMGPEKGKHYNGFGIVTPWRTGNPEPGQAFPAVHGGWQVGKVSQEHGILRWKGPPEEEIELKYGQRVRIWPNHSCVAGACYDKYFIVDSRLKGREDEIIDVWPRWRGW</sequence>
<dbReference type="InterPro" id="IPR029066">
    <property type="entry name" value="PLP-binding_barrel"/>
</dbReference>
<keyword evidence="4" id="KW-0216">Detoxification</keyword>
<evidence type="ECO:0000256" key="13">
    <source>
        <dbReference type="ARBA" id="ARBA00075219"/>
    </source>
</evidence>
<comment type="catalytic activity">
    <reaction evidence="9">
        <text>D-serine = pyruvate + NH4(+)</text>
        <dbReference type="Rhea" id="RHEA:13977"/>
        <dbReference type="ChEBI" id="CHEBI:15361"/>
        <dbReference type="ChEBI" id="CHEBI:28938"/>
        <dbReference type="ChEBI" id="CHEBI:35247"/>
        <dbReference type="EC" id="4.3.1.18"/>
    </reaction>
    <physiologicalReaction direction="left-to-right" evidence="9">
        <dbReference type="Rhea" id="RHEA:13978"/>
    </physiologicalReaction>
</comment>
<keyword evidence="5" id="KW-0479">Metal-binding</keyword>
<evidence type="ECO:0000256" key="10">
    <source>
        <dbReference type="ARBA" id="ARBA00055764"/>
    </source>
</evidence>
<keyword evidence="7" id="KW-0663">Pyridoxal phosphate</keyword>
<evidence type="ECO:0000256" key="8">
    <source>
        <dbReference type="ARBA" id="ARBA00023239"/>
    </source>
</evidence>
<dbReference type="SUPFAM" id="SSF51419">
    <property type="entry name" value="PLP-binding barrel"/>
    <property type="match status" value="1"/>
</dbReference>
<feature type="domain" description="D-serine dehydratase-like" evidence="15">
    <location>
        <begin position="318"/>
        <end position="443"/>
    </location>
</feature>
<dbReference type="PANTHER" id="PTHR28004:SF2">
    <property type="entry name" value="D-SERINE DEHYDRATASE"/>
    <property type="match status" value="1"/>
</dbReference>
<evidence type="ECO:0000256" key="7">
    <source>
        <dbReference type="ARBA" id="ARBA00022898"/>
    </source>
</evidence>
<dbReference type="Gene3D" id="2.40.37.20">
    <property type="entry name" value="D-serine dehydratase-like domain"/>
    <property type="match status" value="1"/>
</dbReference>
<feature type="compositionally biased region" description="Polar residues" evidence="14">
    <location>
        <begin position="242"/>
        <end position="256"/>
    </location>
</feature>
<dbReference type="Pfam" id="PF01168">
    <property type="entry name" value="Ala_racemase_N"/>
    <property type="match status" value="1"/>
</dbReference>
<dbReference type="Pfam" id="PF14031">
    <property type="entry name" value="D-ser_dehydrat"/>
    <property type="match status" value="1"/>
</dbReference>
<dbReference type="GO" id="GO:0046872">
    <property type="term" value="F:metal ion binding"/>
    <property type="evidence" value="ECO:0007669"/>
    <property type="project" value="UniProtKB-KW"/>
</dbReference>
<evidence type="ECO:0000256" key="1">
    <source>
        <dbReference type="ARBA" id="ARBA00001933"/>
    </source>
</evidence>
<comment type="cofactor">
    <cofactor evidence="2">
        <name>Zn(2+)</name>
        <dbReference type="ChEBI" id="CHEBI:29105"/>
    </cofactor>
</comment>